<feature type="transmembrane region" description="Helical" evidence="1">
    <location>
        <begin position="28"/>
        <end position="46"/>
    </location>
</feature>
<keyword evidence="1" id="KW-0472">Membrane</keyword>
<name>A0A3D9MYF0_9FLAO</name>
<evidence type="ECO:0008006" key="4">
    <source>
        <dbReference type="Google" id="ProtNLM"/>
    </source>
</evidence>
<dbReference type="RefSeq" id="WP_115809560.1">
    <property type="nucleotide sequence ID" value="NZ_QREI01000003.1"/>
</dbReference>
<proteinExistence type="predicted"/>
<evidence type="ECO:0000256" key="1">
    <source>
        <dbReference type="SAM" id="Phobius"/>
    </source>
</evidence>
<dbReference type="AlphaFoldDB" id="A0A3D9MYF0"/>
<organism evidence="2 3">
    <name type="scientific">Winogradskyella pacifica</name>
    <dbReference type="NCBI Taxonomy" id="664642"/>
    <lineage>
        <taxon>Bacteria</taxon>
        <taxon>Pseudomonadati</taxon>
        <taxon>Bacteroidota</taxon>
        <taxon>Flavobacteriia</taxon>
        <taxon>Flavobacteriales</taxon>
        <taxon>Flavobacteriaceae</taxon>
        <taxon>Winogradskyella</taxon>
    </lineage>
</organism>
<feature type="transmembrane region" description="Helical" evidence="1">
    <location>
        <begin position="58"/>
        <end position="75"/>
    </location>
</feature>
<comment type="caution">
    <text evidence="2">The sequence shown here is derived from an EMBL/GenBank/DDBJ whole genome shotgun (WGS) entry which is preliminary data.</text>
</comment>
<evidence type="ECO:0000313" key="2">
    <source>
        <dbReference type="EMBL" id="REE25080.1"/>
    </source>
</evidence>
<protein>
    <recommendedName>
        <fullName evidence="4">FUSC family protein</fullName>
    </recommendedName>
</protein>
<evidence type="ECO:0000313" key="3">
    <source>
        <dbReference type="Proteomes" id="UP000256919"/>
    </source>
</evidence>
<gene>
    <name evidence="2" type="ORF">DFQ09_103389</name>
</gene>
<accession>A0A3D9MYF0</accession>
<keyword evidence="3" id="KW-1185">Reference proteome</keyword>
<sequence>MKKLIIILGLIAAIIAVTLSTSRYSNYVMIPIVIAFISGLALVFLSKKEPSKTKPIQYIFLLVIMSLGLTIYKGVSKTIEVESTDQLNQQGEIDTDNPEKLLENRQIESKF</sequence>
<keyword evidence="1" id="KW-1133">Transmembrane helix</keyword>
<dbReference type="OrthoDB" id="1454744at2"/>
<dbReference type="EMBL" id="QREI01000003">
    <property type="protein sequence ID" value="REE25080.1"/>
    <property type="molecule type" value="Genomic_DNA"/>
</dbReference>
<reference evidence="2 3" key="1">
    <citation type="submission" date="2018-07" db="EMBL/GenBank/DDBJ databases">
        <title>Genomic Encyclopedia of Type Strains, Phase III (KMG-III): the genomes of soil and plant-associated and newly described type strains.</title>
        <authorList>
            <person name="Whitman W."/>
        </authorList>
    </citation>
    <scope>NUCLEOTIDE SEQUENCE [LARGE SCALE GENOMIC DNA]</scope>
    <source>
        <strain evidence="2 3">CECT 7948</strain>
    </source>
</reference>
<dbReference type="Proteomes" id="UP000256919">
    <property type="component" value="Unassembled WGS sequence"/>
</dbReference>
<keyword evidence="1" id="KW-0812">Transmembrane</keyword>